<reference evidence="6 7" key="1">
    <citation type="submission" date="2016-09" db="EMBL/GenBank/DDBJ databases">
        <title>Pseudoalteromonas amylolytica sp. nov., isolated from the surface seawater.</title>
        <authorList>
            <person name="Wu Y.-H."/>
            <person name="Cheng H."/>
            <person name="Jin X.-B."/>
            <person name="Wang C.-S."/>
            <person name="Xu X.-W."/>
        </authorList>
    </citation>
    <scope>NUCLEOTIDE SEQUENCE [LARGE SCALE GENOMIC DNA]</scope>
    <source>
        <strain evidence="6 7">JW1</strain>
    </source>
</reference>
<gene>
    <name evidence="6" type="ORF">BET10_04715</name>
</gene>
<evidence type="ECO:0000256" key="2">
    <source>
        <dbReference type="ARBA" id="ARBA00005995"/>
    </source>
</evidence>
<dbReference type="Proteomes" id="UP000179786">
    <property type="component" value="Unassembled WGS sequence"/>
</dbReference>
<dbReference type="InterPro" id="IPR001613">
    <property type="entry name" value="Flavin_amine_oxidase"/>
</dbReference>
<dbReference type="GO" id="GO:0016491">
    <property type="term" value="F:oxidoreductase activity"/>
    <property type="evidence" value="ECO:0007669"/>
    <property type="project" value="UniProtKB-KW"/>
</dbReference>
<dbReference type="InterPro" id="IPR036188">
    <property type="entry name" value="FAD/NAD-bd_sf"/>
</dbReference>
<dbReference type="PANTHER" id="PTHR43563:SF1">
    <property type="entry name" value="AMINE OXIDASE [FLAVIN-CONTAINING] B"/>
    <property type="match status" value="1"/>
</dbReference>
<dbReference type="InterPro" id="IPR002937">
    <property type="entry name" value="Amino_oxidase"/>
</dbReference>
<dbReference type="STRING" id="1859457.BET10_04715"/>
<feature type="binding site" evidence="4">
    <location>
        <position position="237"/>
    </location>
    <ligand>
        <name>FAD</name>
        <dbReference type="ChEBI" id="CHEBI:57692"/>
    </ligand>
</feature>
<evidence type="ECO:0000259" key="5">
    <source>
        <dbReference type="Pfam" id="PF01593"/>
    </source>
</evidence>
<keyword evidence="3" id="KW-0560">Oxidoreductase</keyword>
<evidence type="ECO:0000256" key="4">
    <source>
        <dbReference type="PIRSR" id="PIRSR601613-1"/>
    </source>
</evidence>
<dbReference type="AlphaFoldDB" id="A0A1S1MZY3"/>
<evidence type="ECO:0000256" key="3">
    <source>
        <dbReference type="ARBA" id="ARBA00023002"/>
    </source>
</evidence>
<evidence type="ECO:0000256" key="1">
    <source>
        <dbReference type="ARBA" id="ARBA00001974"/>
    </source>
</evidence>
<dbReference type="OrthoDB" id="337830at2"/>
<keyword evidence="7" id="KW-1185">Reference proteome</keyword>
<dbReference type="Pfam" id="PF01593">
    <property type="entry name" value="Amino_oxidase"/>
    <property type="match status" value="1"/>
</dbReference>
<organism evidence="6 7">
    <name type="scientific">Pseudoalteromonas amylolytica</name>
    <dbReference type="NCBI Taxonomy" id="1859457"/>
    <lineage>
        <taxon>Bacteria</taxon>
        <taxon>Pseudomonadati</taxon>
        <taxon>Pseudomonadota</taxon>
        <taxon>Gammaproteobacteria</taxon>
        <taxon>Alteromonadales</taxon>
        <taxon>Pseudoalteromonadaceae</taxon>
        <taxon>Pseudoalteromonas</taxon>
    </lineage>
</organism>
<dbReference type="Gene3D" id="3.90.660.10">
    <property type="match status" value="1"/>
</dbReference>
<dbReference type="PANTHER" id="PTHR43563">
    <property type="entry name" value="AMINE OXIDASE"/>
    <property type="match status" value="1"/>
</dbReference>
<name>A0A1S1MZY3_9GAMM</name>
<dbReference type="RefSeq" id="WP_070983317.1">
    <property type="nucleotide sequence ID" value="NZ_MKJU01000006.1"/>
</dbReference>
<feature type="domain" description="Amine oxidase" evidence="5">
    <location>
        <begin position="17"/>
        <end position="447"/>
    </location>
</feature>
<sequence>MSDIARTADVCVVGAGVSGLFAADHLRKSGLTVDVFEAQSHVGGRVKDTTCQDNVTVELGANWFSEQQPLIKSQIERFGIETKQTHNDGEHLIWWNDQRSAFKGILPSLGPIVNSDIIQGMARFERIMGKLQNQEPWDELFVEYDHMSFGQWIDKTLFTTSGKQFFRMVSEMVFGVESHMVSFLYVLYYSNRSVSLSSLISVDKGHQALRFTHGPRQLCDHLATSVGLENILLNTPVRAIKVADDMVTVDAGHVSGRYRSILCAMPPPAVKQVIFSPPRDTARERLLQALPMGRVIKVQAIYDKPYWLELGLSGQVMSNHFPLSYTIDNSPSDLQSGVLAAFVGTSHAKAFMADGVDRERLVADAIGNMFGNQFPKPQQVLIEDWAQNEWIGGSYGAYFPPGVMSRMGHVLREQEPPIYWCGAEYAQTHPCQIEGALESGLRAAKQITEALLAWDRNVAQL</sequence>
<dbReference type="EMBL" id="MKJU01000006">
    <property type="protein sequence ID" value="OHU92757.1"/>
    <property type="molecule type" value="Genomic_DNA"/>
</dbReference>
<feature type="binding site" evidence="4">
    <location>
        <begin position="37"/>
        <end position="38"/>
    </location>
    <ligand>
        <name>FAD</name>
        <dbReference type="ChEBI" id="CHEBI:57692"/>
    </ligand>
</feature>
<feature type="binding site" evidence="4">
    <location>
        <position position="342"/>
    </location>
    <ligand>
        <name>substrate</name>
    </ligand>
</feature>
<feature type="binding site" evidence="4">
    <location>
        <position position="18"/>
    </location>
    <ligand>
        <name>FAD</name>
        <dbReference type="ChEBI" id="CHEBI:57692"/>
    </ligand>
</feature>
<proteinExistence type="inferred from homology"/>
<comment type="caution">
    <text evidence="6">The sequence shown here is derived from an EMBL/GenBank/DDBJ whole genome shotgun (WGS) entry which is preliminary data.</text>
</comment>
<protein>
    <recommendedName>
        <fullName evidence="5">Amine oxidase domain-containing protein</fullName>
    </recommendedName>
</protein>
<dbReference type="Gene3D" id="3.50.50.60">
    <property type="entry name" value="FAD/NAD(P)-binding domain"/>
    <property type="match status" value="1"/>
</dbReference>
<evidence type="ECO:0000313" key="6">
    <source>
        <dbReference type="EMBL" id="OHU92757.1"/>
    </source>
</evidence>
<accession>A0A1S1MZY3</accession>
<comment type="cofactor">
    <cofactor evidence="1">
        <name>FAD</name>
        <dbReference type="ChEBI" id="CHEBI:57692"/>
    </cofactor>
</comment>
<dbReference type="SUPFAM" id="SSF51905">
    <property type="entry name" value="FAD/NAD(P)-binding domain"/>
    <property type="match status" value="1"/>
</dbReference>
<feature type="binding site" evidence="4">
    <location>
        <position position="424"/>
    </location>
    <ligand>
        <name>FAD</name>
        <dbReference type="ChEBI" id="CHEBI:57692"/>
    </ligand>
</feature>
<dbReference type="PRINTS" id="PR00757">
    <property type="entry name" value="AMINEOXDASEF"/>
</dbReference>
<dbReference type="InterPro" id="IPR050703">
    <property type="entry name" value="Flavin_MAO"/>
</dbReference>
<evidence type="ECO:0000313" key="7">
    <source>
        <dbReference type="Proteomes" id="UP000179786"/>
    </source>
</evidence>
<dbReference type="SUPFAM" id="SSF54373">
    <property type="entry name" value="FAD-linked reductases, C-terminal domain"/>
    <property type="match status" value="1"/>
</dbReference>
<comment type="similarity">
    <text evidence="2">Belongs to the flavin monoamine oxidase family.</text>
</comment>
<dbReference type="Gene3D" id="1.10.405.10">
    <property type="entry name" value="Guanine Nucleotide Dissociation Inhibitor, domain 1"/>
    <property type="match status" value="1"/>
</dbReference>